<keyword evidence="2" id="KW-1133">Transmembrane helix</keyword>
<evidence type="ECO:0000256" key="2">
    <source>
        <dbReference type="SAM" id="Phobius"/>
    </source>
</evidence>
<keyword evidence="1" id="KW-0732">Signal</keyword>
<feature type="transmembrane region" description="Helical" evidence="2">
    <location>
        <begin position="20"/>
        <end position="40"/>
    </location>
</feature>
<organism evidence="4 5">
    <name type="scientific">Riemerella anatipestifer</name>
    <name type="common">Moraxella anatipestifer</name>
    <dbReference type="NCBI Taxonomy" id="34085"/>
    <lineage>
        <taxon>Bacteria</taxon>
        <taxon>Pseudomonadati</taxon>
        <taxon>Bacteroidota</taxon>
        <taxon>Flavobacteriia</taxon>
        <taxon>Flavobacteriales</taxon>
        <taxon>Weeksellaceae</taxon>
        <taxon>Riemerella</taxon>
    </lineage>
</organism>
<feature type="domain" description="Secretion system C-terminal sorting" evidence="3">
    <location>
        <begin position="492"/>
        <end position="562"/>
    </location>
</feature>
<keyword evidence="2" id="KW-0812">Transmembrane</keyword>
<proteinExistence type="predicted"/>
<dbReference type="SUPFAM" id="SSF50998">
    <property type="entry name" value="Quinoprotein alcohol dehydrogenase-like"/>
    <property type="match status" value="1"/>
</dbReference>
<dbReference type="AlphaFoldDB" id="A0A1S7DPX0"/>
<reference evidence="4 5" key="1">
    <citation type="submission" date="2015-06" db="EMBL/GenBank/DDBJ databases">
        <title>R. anatipestifer strain HXb2 is the most virulent strain so far, and the genome sequence would help us uncover the pathogenesis.</title>
        <authorList>
            <person name="Hu Q."/>
            <person name="Qi J."/>
            <person name="Bo H."/>
            <person name="Liu G."/>
            <person name="Tao M."/>
            <person name="Ding Y."/>
            <person name="Xue Y."/>
        </authorList>
    </citation>
    <scope>NUCLEOTIDE SEQUENCE [LARGE SCALE GENOMIC DNA]</scope>
    <source>
        <strain evidence="4 5">HXb2</strain>
    </source>
</reference>
<dbReference type="InterPro" id="IPR026444">
    <property type="entry name" value="Secre_tail"/>
</dbReference>
<dbReference type="Pfam" id="PF18962">
    <property type="entry name" value="Por_Secre_tail"/>
    <property type="match status" value="1"/>
</dbReference>
<accession>A0A1S7DPX0</accession>
<dbReference type="EMBL" id="CP011859">
    <property type="protein sequence ID" value="AQY21159.1"/>
    <property type="molecule type" value="Genomic_DNA"/>
</dbReference>
<gene>
    <name evidence="4" type="ORF">AB406_0195</name>
</gene>
<evidence type="ECO:0000256" key="1">
    <source>
        <dbReference type="ARBA" id="ARBA00022729"/>
    </source>
</evidence>
<dbReference type="InterPro" id="IPR011047">
    <property type="entry name" value="Quinoprotein_ADH-like_sf"/>
</dbReference>
<protein>
    <submittedName>
        <fullName evidence="4">Secretion protein</fullName>
    </submittedName>
</protein>
<keyword evidence="2" id="KW-0472">Membrane</keyword>
<dbReference type="PANTHER" id="PTHR42754:SF1">
    <property type="entry name" value="LIPOPROTEIN"/>
    <property type="match status" value="1"/>
</dbReference>
<dbReference type="NCBIfam" id="TIGR04183">
    <property type="entry name" value="Por_Secre_tail"/>
    <property type="match status" value="1"/>
</dbReference>
<name>A0A1S7DPX0_RIEAN</name>
<dbReference type="PANTHER" id="PTHR42754">
    <property type="entry name" value="ENDOGLUCANASE"/>
    <property type="match status" value="1"/>
</dbReference>
<evidence type="ECO:0000313" key="4">
    <source>
        <dbReference type="EMBL" id="AQY21159.1"/>
    </source>
</evidence>
<evidence type="ECO:0000313" key="5">
    <source>
        <dbReference type="Proteomes" id="UP000189883"/>
    </source>
</evidence>
<dbReference type="Proteomes" id="UP000189883">
    <property type="component" value="Chromosome"/>
</dbReference>
<evidence type="ECO:0000259" key="3">
    <source>
        <dbReference type="Pfam" id="PF18962"/>
    </source>
</evidence>
<sequence length="564" mass="63197">MYLEKIVNFTKTKSLLMRKFYLSIVFLSNALLVFGQQVAWQKDFPISSQDFLSGVTITLDRQYLISGSTISTFGDENPSYNFHLIKLNQQGRPVWEKYYGGDQHDYLSTTIATQEGGFLIAGASYSSFGKGKTMQNIGGADAWVIKLSENGEEEWQASVGTPYNEEVSSAIQTTDLSYFVGGNVELQDKGFGSKDVWVLKLTPKGAIVSQTVLGGIGLDEIEQMIPTKDGGCLVAVYSRSGDCTGLQKEIKSNYEHFINAELGQKDKNNSKETAADFFKIPTLLYAKTTENYGEGDYWVVKLNKAGEVEWQKSFGGKEDDRVKNIVLTDNGYLIAGESRSDNTGNKTTKIKEGTDLWVVALDSYGDEQWQKSFSFGKRDVSMSLNALWNAEHTKVKGFLLGGYTQAEEKADSKAETFWMLYLDDKGQEVWHKYISGTSKRSQERLKQALFSTEGAYILAGTSAEELGKENWKIVKLEDTQIKELIEKQDLKVYPNPVGDYCYVDIGLDFKEAEISIYDMSGKQIQKIKTINSIHKLDTHALPQGVYLLNVKTENNNLNTKMIKL</sequence>